<evidence type="ECO:0000259" key="1">
    <source>
        <dbReference type="Pfam" id="PF14534"/>
    </source>
</evidence>
<dbReference type="RefSeq" id="WP_184791691.1">
    <property type="nucleotide sequence ID" value="NZ_BONT01000060.1"/>
</dbReference>
<evidence type="ECO:0000313" key="2">
    <source>
        <dbReference type="EMBL" id="MBB6038843.1"/>
    </source>
</evidence>
<keyword evidence="3" id="KW-1185">Reference proteome</keyword>
<dbReference type="EMBL" id="JACHGT010000018">
    <property type="protein sequence ID" value="MBB6038843.1"/>
    <property type="molecule type" value="Genomic_DNA"/>
</dbReference>
<dbReference type="SUPFAM" id="SSF54427">
    <property type="entry name" value="NTF2-like"/>
    <property type="match status" value="1"/>
</dbReference>
<name>A0A841FVP9_9ACTN</name>
<dbReference type="InterPro" id="IPR027843">
    <property type="entry name" value="DUF4440"/>
</dbReference>
<dbReference type="GO" id="GO:0016853">
    <property type="term" value="F:isomerase activity"/>
    <property type="evidence" value="ECO:0007669"/>
    <property type="project" value="UniProtKB-KW"/>
</dbReference>
<dbReference type="Gene3D" id="3.10.450.50">
    <property type="match status" value="1"/>
</dbReference>
<protein>
    <submittedName>
        <fullName evidence="2">Ketosteroid isomerase-like protein</fullName>
    </submittedName>
</protein>
<dbReference type="AlphaFoldDB" id="A0A841FVP9"/>
<accession>A0A841FVP9</accession>
<gene>
    <name evidence="2" type="ORF">HNR73_006729</name>
</gene>
<dbReference type="InterPro" id="IPR032710">
    <property type="entry name" value="NTF2-like_dom_sf"/>
</dbReference>
<evidence type="ECO:0000313" key="3">
    <source>
        <dbReference type="Proteomes" id="UP000548476"/>
    </source>
</evidence>
<dbReference type="Proteomes" id="UP000548476">
    <property type="component" value="Unassembled WGS sequence"/>
</dbReference>
<comment type="caution">
    <text evidence="2">The sequence shown here is derived from an EMBL/GenBank/DDBJ whole genome shotgun (WGS) entry which is preliminary data.</text>
</comment>
<proteinExistence type="predicted"/>
<organism evidence="2 3">
    <name type="scientific">Phytomonospora endophytica</name>
    <dbReference type="NCBI Taxonomy" id="714109"/>
    <lineage>
        <taxon>Bacteria</taxon>
        <taxon>Bacillati</taxon>
        <taxon>Actinomycetota</taxon>
        <taxon>Actinomycetes</taxon>
        <taxon>Micromonosporales</taxon>
        <taxon>Micromonosporaceae</taxon>
        <taxon>Phytomonospora</taxon>
    </lineage>
</organism>
<dbReference type="Pfam" id="PF14534">
    <property type="entry name" value="DUF4440"/>
    <property type="match status" value="1"/>
</dbReference>
<keyword evidence="2" id="KW-0413">Isomerase</keyword>
<reference evidence="2 3" key="1">
    <citation type="submission" date="2020-08" db="EMBL/GenBank/DDBJ databases">
        <title>Genomic Encyclopedia of Type Strains, Phase IV (KMG-IV): sequencing the most valuable type-strain genomes for metagenomic binning, comparative biology and taxonomic classification.</title>
        <authorList>
            <person name="Goeker M."/>
        </authorList>
    </citation>
    <scope>NUCLEOTIDE SEQUENCE [LARGE SCALE GENOMIC DNA]</scope>
    <source>
        <strain evidence="2 3">YIM 65646</strain>
    </source>
</reference>
<sequence length="121" mass="13237">MSGAEELIELERRGWAALSTDADTAASFYRELLTDDALMLFPGGLRLHGKPAILATLDTPPWDSHALTEVAVTRPGDDVGVVSYVVGAVRGGKPYAALVSSHYIRTTEGWRLYFHQHTPKE</sequence>
<feature type="domain" description="DUF4440" evidence="1">
    <location>
        <begin position="8"/>
        <end position="112"/>
    </location>
</feature>